<comment type="caution">
    <text evidence="2">The sequence shown here is derived from an EMBL/GenBank/DDBJ whole genome shotgun (WGS) entry which is preliminary data.</text>
</comment>
<sequence length="534" mass="55241">MQITGEQTTDQRGHVLLVAGAGAVHRRRAQPTPTANLAALAAVPSHVLLGSTVPTDVVHLDGLRDPNTVLLRLRAAAAAGGPLLVYLTGQLTSDRKQHRLHLALGGTTASTVRYTALPWSWLHNELRIRPAGTTTLLVDLVADKAAWLRVRQDPEALGLGLPLYGTVTAAGPVPAGPGPYTRRLVEQLRHGRSRPGTAQLHAAAVASADLPPGTVVLPVPRALTATAHHWDPPASPDVPAAPGTAGVRGTPVPQGAAASQEPAPVRGATTVRGVATVLGVTTVQDVPGRPDAPPLHRPSPVTAVSPPPGSRTAAVTTAPAPPSGGRFSTPMPPMVPVQAPAHTQVVHTPPAGAPPAPAAPPLPPAPPVPPAPAAPPAVSGVPGVPGVPAAAPGDPRPLIREAAEAGRHHEAASMAAVWEQQVMRQYGPNSLEATHWAEIRADLARMAGNYGLATELWIASCRARLAHQPADAPEVLLAARGAHYCWEHITDQPAKARELGPHLIGLLRQLPALDPRHLPTARRRQKALEAGVVP</sequence>
<name>A0ABP5YNT9_9ACTN</name>
<proteinExistence type="predicted"/>
<evidence type="ECO:0000313" key="2">
    <source>
        <dbReference type="EMBL" id="GAA2483549.1"/>
    </source>
</evidence>
<keyword evidence="3" id="KW-1185">Reference proteome</keyword>
<feature type="region of interest" description="Disordered" evidence="1">
    <location>
        <begin position="227"/>
        <end position="268"/>
    </location>
</feature>
<reference evidence="3" key="1">
    <citation type="journal article" date="2019" name="Int. J. Syst. Evol. Microbiol.">
        <title>The Global Catalogue of Microorganisms (GCM) 10K type strain sequencing project: providing services to taxonomists for standard genome sequencing and annotation.</title>
        <authorList>
            <consortium name="The Broad Institute Genomics Platform"/>
            <consortium name="The Broad Institute Genome Sequencing Center for Infectious Disease"/>
            <person name="Wu L."/>
            <person name="Ma J."/>
        </authorList>
    </citation>
    <scope>NUCLEOTIDE SEQUENCE [LARGE SCALE GENOMIC DNA]</scope>
    <source>
        <strain evidence="3">JCM 6307</strain>
    </source>
</reference>
<dbReference type="Proteomes" id="UP001501358">
    <property type="component" value="Unassembled WGS sequence"/>
</dbReference>
<accession>A0ABP5YNT9</accession>
<dbReference type="RefSeq" id="WP_344382774.1">
    <property type="nucleotide sequence ID" value="NZ_BAAATA010000008.1"/>
</dbReference>
<feature type="region of interest" description="Disordered" evidence="1">
    <location>
        <begin position="282"/>
        <end position="379"/>
    </location>
</feature>
<protein>
    <submittedName>
        <fullName evidence="2">Uncharacterized protein</fullName>
    </submittedName>
</protein>
<evidence type="ECO:0000313" key="3">
    <source>
        <dbReference type="Proteomes" id="UP001501358"/>
    </source>
</evidence>
<evidence type="ECO:0000256" key="1">
    <source>
        <dbReference type="SAM" id="MobiDB-lite"/>
    </source>
</evidence>
<feature type="compositionally biased region" description="Pro residues" evidence="1">
    <location>
        <begin position="351"/>
        <end position="375"/>
    </location>
</feature>
<dbReference type="EMBL" id="BAAATA010000008">
    <property type="protein sequence ID" value="GAA2483549.1"/>
    <property type="molecule type" value="Genomic_DNA"/>
</dbReference>
<gene>
    <name evidence="2" type="ORF">GCM10010406_19850</name>
</gene>
<organism evidence="2 3">
    <name type="scientific">Streptomyces thermolineatus</name>
    <dbReference type="NCBI Taxonomy" id="44033"/>
    <lineage>
        <taxon>Bacteria</taxon>
        <taxon>Bacillati</taxon>
        <taxon>Actinomycetota</taxon>
        <taxon>Actinomycetes</taxon>
        <taxon>Kitasatosporales</taxon>
        <taxon>Streptomycetaceae</taxon>
        <taxon>Streptomyces</taxon>
    </lineage>
</organism>